<dbReference type="EMBL" id="JAGGLB010000007">
    <property type="protein sequence ID" value="MBP1991034.1"/>
    <property type="molecule type" value="Genomic_DNA"/>
</dbReference>
<keyword evidence="3" id="KW-1185">Reference proteome</keyword>
<feature type="domain" description="Phage tail fibre protein N-terminal" evidence="1">
    <location>
        <begin position="13"/>
        <end position="146"/>
    </location>
</feature>
<dbReference type="Proteomes" id="UP001519287">
    <property type="component" value="Unassembled WGS sequence"/>
</dbReference>
<evidence type="ECO:0000313" key="2">
    <source>
        <dbReference type="EMBL" id="MBP1991034.1"/>
    </source>
</evidence>
<reference evidence="2 3" key="1">
    <citation type="submission" date="2021-03" db="EMBL/GenBank/DDBJ databases">
        <title>Genomic Encyclopedia of Type Strains, Phase IV (KMG-IV): sequencing the most valuable type-strain genomes for metagenomic binning, comparative biology and taxonomic classification.</title>
        <authorList>
            <person name="Goeker M."/>
        </authorList>
    </citation>
    <scope>NUCLEOTIDE SEQUENCE [LARGE SCALE GENOMIC DNA]</scope>
    <source>
        <strain evidence="2 3">DSM 26048</strain>
    </source>
</reference>
<accession>A0ABS4IWX3</accession>
<name>A0ABS4IWX3_9BACL</name>
<dbReference type="RefSeq" id="WP_209971783.1">
    <property type="nucleotide sequence ID" value="NZ_JAGGLB010000007.1"/>
</dbReference>
<protein>
    <submittedName>
        <fullName evidence="2">Phage-related tail fiber protein</fullName>
    </submittedName>
</protein>
<sequence>MPSMPYIPSMPTVALITNIGLAKLASATPLEQITITHLAVGDGGGGFPALTPIMTALANEVWRGSASPPIRKLKSPNVLIFKAVIPPEAGGFTVREQAIFDAEGDMIAIGQTAAVERPSPDVAVGDKLIVRFHLSLENTSQADLIVQDAAWGQWPSCSTTAPCTRSCGQCEKSGQPPHDK</sequence>
<dbReference type="PANTHER" id="PTHR35191">
    <property type="entry name" value="PROPHAGE SIDE TAIL FIBER PROTEIN HOMOLOG STFQ-RELATED"/>
    <property type="match status" value="1"/>
</dbReference>
<dbReference type="Pfam" id="PF12571">
    <property type="entry name" value="Phage_tail_fib"/>
    <property type="match status" value="1"/>
</dbReference>
<organism evidence="2 3">
    <name type="scientific">Paenibacillus eucommiae</name>
    <dbReference type="NCBI Taxonomy" id="1355755"/>
    <lineage>
        <taxon>Bacteria</taxon>
        <taxon>Bacillati</taxon>
        <taxon>Bacillota</taxon>
        <taxon>Bacilli</taxon>
        <taxon>Bacillales</taxon>
        <taxon>Paenibacillaceae</taxon>
        <taxon>Paenibacillus</taxon>
    </lineage>
</organism>
<gene>
    <name evidence="2" type="ORF">J2Z66_002641</name>
</gene>
<dbReference type="InterPro" id="IPR051934">
    <property type="entry name" value="Phage_Tail_Fiber_Structural"/>
</dbReference>
<dbReference type="PANTHER" id="PTHR35191:SF1">
    <property type="entry name" value="PROPHAGE SIDE TAIL FIBER PROTEIN HOMOLOG STFQ-RELATED"/>
    <property type="match status" value="1"/>
</dbReference>
<evidence type="ECO:0000313" key="3">
    <source>
        <dbReference type="Proteomes" id="UP001519287"/>
    </source>
</evidence>
<comment type="caution">
    <text evidence="2">The sequence shown here is derived from an EMBL/GenBank/DDBJ whole genome shotgun (WGS) entry which is preliminary data.</text>
</comment>
<dbReference type="InterPro" id="IPR022225">
    <property type="entry name" value="Phage_tail_fibre_N"/>
</dbReference>
<evidence type="ECO:0000259" key="1">
    <source>
        <dbReference type="Pfam" id="PF12571"/>
    </source>
</evidence>
<proteinExistence type="predicted"/>